<dbReference type="HAMAP" id="MF_00265">
    <property type="entry name" value="VapC_Nob1"/>
    <property type="match status" value="1"/>
</dbReference>
<dbReference type="EC" id="3.1.-.-" evidence="8"/>
<evidence type="ECO:0000256" key="3">
    <source>
        <dbReference type="ARBA" id="ARBA00022722"/>
    </source>
</evidence>
<comment type="caution">
    <text evidence="8">Lacks conserved residue(s) required for the propagation of feature annotation.</text>
</comment>
<name>A0ABQ6IJL9_9MICO</name>
<dbReference type="PANTHER" id="PTHR33653">
    <property type="entry name" value="RIBONUCLEASE VAPC2"/>
    <property type="match status" value="1"/>
</dbReference>
<evidence type="ECO:0000256" key="8">
    <source>
        <dbReference type="HAMAP-Rule" id="MF_00265"/>
    </source>
</evidence>
<dbReference type="CDD" id="cd18755">
    <property type="entry name" value="PIN_MtVapC3_VapC21-like"/>
    <property type="match status" value="1"/>
</dbReference>
<keyword evidence="5 8" id="KW-0378">Hydrolase</keyword>
<protein>
    <recommendedName>
        <fullName evidence="8">Ribonuclease VapC</fullName>
        <shortName evidence="8">RNase VapC</shortName>
        <ecNumber evidence="8">3.1.-.-</ecNumber>
    </recommendedName>
    <alternativeName>
        <fullName evidence="8">Toxin VapC</fullName>
    </alternativeName>
</protein>
<dbReference type="Gene3D" id="3.40.50.1010">
    <property type="entry name" value="5'-nuclease"/>
    <property type="match status" value="1"/>
</dbReference>
<dbReference type="EMBL" id="BSUO01000001">
    <property type="protein sequence ID" value="GMA38094.1"/>
    <property type="molecule type" value="Genomic_DNA"/>
</dbReference>
<evidence type="ECO:0000313" key="11">
    <source>
        <dbReference type="Proteomes" id="UP001157126"/>
    </source>
</evidence>
<organism evidence="10 11">
    <name type="scientific">Mobilicoccus caccae</name>
    <dbReference type="NCBI Taxonomy" id="1859295"/>
    <lineage>
        <taxon>Bacteria</taxon>
        <taxon>Bacillati</taxon>
        <taxon>Actinomycetota</taxon>
        <taxon>Actinomycetes</taxon>
        <taxon>Micrococcales</taxon>
        <taxon>Dermatophilaceae</taxon>
        <taxon>Mobilicoccus</taxon>
    </lineage>
</organism>
<gene>
    <name evidence="10" type="primary">vapc2</name>
    <name evidence="8" type="synonym">vapC</name>
    <name evidence="10" type="ORF">GCM10025883_01390</name>
</gene>
<keyword evidence="8" id="KW-0800">Toxin</keyword>
<keyword evidence="3 8" id="KW-0540">Nuclease</keyword>
<feature type="domain" description="PIN" evidence="9">
    <location>
        <begin position="21"/>
        <end position="125"/>
    </location>
</feature>
<dbReference type="RefSeq" id="WP_284302196.1">
    <property type="nucleotide sequence ID" value="NZ_BSUO01000001.1"/>
</dbReference>
<dbReference type="Proteomes" id="UP001157126">
    <property type="component" value="Unassembled WGS sequence"/>
</dbReference>
<dbReference type="PANTHER" id="PTHR33653:SF1">
    <property type="entry name" value="RIBONUCLEASE VAPC2"/>
    <property type="match status" value="1"/>
</dbReference>
<dbReference type="Pfam" id="PF01850">
    <property type="entry name" value="PIN"/>
    <property type="match status" value="1"/>
</dbReference>
<keyword evidence="11" id="KW-1185">Reference proteome</keyword>
<evidence type="ECO:0000259" key="9">
    <source>
        <dbReference type="Pfam" id="PF01850"/>
    </source>
</evidence>
<dbReference type="InterPro" id="IPR022907">
    <property type="entry name" value="VapC_family"/>
</dbReference>
<dbReference type="SUPFAM" id="SSF88723">
    <property type="entry name" value="PIN domain-like"/>
    <property type="match status" value="1"/>
</dbReference>
<comment type="function">
    <text evidence="8">Toxic component of a toxin-antitoxin (TA) system. An RNase.</text>
</comment>
<evidence type="ECO:0000313" key="10">
    <source>
        <dbReference type="EMBL" id="GMA38094.1"/>
    </source>
</evidence>
<dbReference type="InterPro" id="IPR050556">
    <property type="entry name" value="Type_II_TA_system_RNase"/>
</dbReference>
<evidence type="ECO:0000256" key="6">
    <source>
        <dbReference type="ARBA" id="ARBA00022842"/>
    </source>
</evidence>
<evidence type="ECO:0000256" key="5">
    <source>
        <dbReference type="ARBA" id="ARBA00022801"/>
    </source>
</evidence>
<dbReference type="InterPro" id="IPR029060">
    <property type="entry name" value="PIN-like_dom_sf"/>
</dbReference>
<comment type="caution">
    <text evidence="10">The sequence shown here is derived from an EMBL/GenBank/DDBJ whole genome shotgun (WGS) entry which is preliminary data.</text>
</comment>
<keyword evidence="2 8" id="KW-1277">Toxin-antitoxin system</keyword>
<keyword evidence="4 8" id="KW-0479">Metal-binding</keyword>
<dbReference type="InterPro" id="IPR002716">
    <property type="entry name" value="PIN_dom"/>
</dbReference>
<comment type="similarity">
    <text evidence="7 8">Belongs to the PINc/VapC protein family.</text>
</comment>
<keyword evidence="6 8" id="KW-0460">Magnesium</keyword>
<comment type="cofactor">
    <cofactor evidence="1 8">
        <name>Mg(2+)</name>
        <dbReference type="ChEBI" id="CHEBI:18420"/>
    </cofactor>
</comment>
<evidence type="ECO:0000256" key="7">
    <source>
        <dbReference type="ARBA" id="ARBA00038093"/>
    </source>
</evidence>
<evidence type="ECO:0000256" key="4">
    <source>
        <dbReference type="ARBA" id="ARBA00022723"/>
    </source>
</evidence>
<accession>A0ABQ6IJL9</accession>
<reference evidence="11" key="1">
    <citation type="journal article" date="2019" name="Int. J. Syst. Evol. Microbiol.">
        <title>The Global Catalogue of Microorganisms (GCM) 10K type strain sequencing project: providing services to taxonomists for standard genome sequencing and annotation.</title>
        <authorList>
            <consortium name="The Broad Institute Genomics Platform"/>
            <consortium name="The Broad Institute Genome Sequencing Center for Infectious Disease"/>
            <person name="Wu L."/>
            <person name="Ma J."/>
        </authorList>
    </citation>
    <scope>NUCLEOTIDE SEQUENCE [LARGE SCALE GENOMIC DNA]</scope>
    <source>
        <strain evidence="11">NBRC 113072</strain>
    </source>
</reference>
<evidence type="ECO:0000256" key="2">
    <source>
        <dbReference type="ARBA" id="ARBA00022649"/>
    </source>
</evidence>
<feature type="binding site" evidence="8">
    <location>
        <position position="99"/>
    </location>
    <ligand>
        <name>Mg(2+)</name>
        <dbReference type="ChEBI" id="CHEBI:18420"/>
    </ligand>
</feature>
<sequence>MSDGRWLLAKSALWRIATAGDAAEWFERIRRGLVHICTPTLLEIGFSARNSTDWASLVTEPPVSLMPVTYTTPAAELRALEVQRLLAGKGRHRAPGIPDLLVAATAEAESLTVLHLDKDFDLIAEVTGQSVERLRLG</sequence>
<evidence type="ECO:0000256" key="1">
    <source>
        <dbReference type="ARBA" id="ARBA00001946"/>
    </source>
</evidence>
<proteinExistence type="inferred from homology"/>